<feature type="binding site" evidence="9">
    <location>
        <position position="91"/>
    </location>
    <ligand>
        <name>substrate</name>
    </ligand>
</feature>
<evidence type="ECO:0000256" key="1">
    <source>
        <dbReference type="ARBA" id="ARBA00004739"/>
    </source>
</evidence>
<dbReference type="InterPro" id="IPR008219">
    <property type="entry name" value="PRODH_bac_arc"/>
</dbReference>
<dbReference type="InterPro" id="IPR002872">
    <property type="entry name" value="Proline_DH_dom"/>
</dbReference>
<dbReference type="GO" id="GO:0000166">
    <property type="term" value="F:nucleotide binding"/>
    <property type="evidence" value="ECO:0007669"/>
    <property type="project" value="UniProtKB-KW"/>
</dbReference>
<feature type="binding site" evidence="9">
    <location>
        <position position="284"/>
    </location>
    <ligand>
        <name>substrate</name>
    </ligand>
</feature>
<evidence type="ECO:0000256" key="9">
    <source>
        <dbReference type="PIRSR" id="PIRSR000196-1"/>
    </source>
</evidence>
<evidence type="ECO:0000256" key="2">
    <source>
        <dbReference type="ARBA" id="ARBA00012695"/>
    </source>
</evidence>
<name>A0A7Y9WAI2_9BURK</name>
<comment type="pathway">
    <text evidence="1">Amino-acid degradation; L-proline degradation into L-glutamate; L-glutamate from L-proline: step 1/2.</text>
</comment>
<sequence length="306" mass="34098">MRILNTMAARAIPFVPRSLIRKISRRYIAGETLDDARARIQSLDAAGFRTTVDVLGESASSFDQAESMTRDYLDLVDVLGANNMRTELSIKLTALGLHLDEDACMKRVSTILRAAAPYGISACIDMEDVGCTQKTLDAFLRLEADGYPVGIALQAYLTRTNEDMVPLQARKSRLRICKGIYAEANEHLVDGASKDRAAINAHFVRHVSSAIEAGSFVAIATHDAQLIDALIDWLQREQVDRSRFEFQMLLGVCEPLRDGLLAQGFNVRVYVPYGHDWYGYSTRRIKENPRIAGYILAAMIRRARVA</sequence>
<keyword evidence="6 12" id="KW-0560">Oxidoreductase</keyword>
<comment type="caution">
    <text evidence="12">The sequence shown here is derived from an EMBL/GenBank/DDBJ whole genome shotgun (WGS) entry which is preliminary data.</text>
</comment>
<evidence type="ECO:0000256" key="6">
    <source>
        <dbReference type="ARBA" id="ARBA00023002"/>
    </source>
</evidence>
<accession>A0A7Y9WAI2</accession>
<organism evidence="12 13">
    <name type="scientific">Paraburkholderia bryophila</name>
    <dbReference type="NCBI Taxonomy" id="420952"/>
    <lineage>
        <taxon>Bacteria</taxon>
        <taxon>Pseudomonadati</taxon>
        <taxon>Pseudomonadota</taxon>
        <taxon>Betaproteobacteria</taxon>
        <taxon>Burkholderiales</taxon>
        <taxon>Burkholderiaceae</taxon>
        <taxon>Paraburkholderia</taxon>
    </lineage>
</organism>
<protein>
    <recommendedName>
        <fullName evidence="2">proline dehydrogenase</fullName>
        <ecNumber evidence="2">1.5.5.2</ecNumber>
    </recommendedName>
</protein>
<dbReference type="GO" id="GO:0010133">
    <property type="term" value="P:L-proline catabolic process to L-glutamate"/>
    <property type="evidence" value="ECO:0007669"/>
    <property type="project" value="UniProtKB-UniPathway"/>
</dbReference>
<keyword evidence="5 10" id="KW-0274">FAD</keyword>
<comment type="cofactor">
    <cofactor evidence="10">
        <name>FAD</name>
        <dbReference type="ChEBI" id="CHEBI:57692"/>
    </cofactor>
    <text evidence="10">Binds 1 FAD per subunit.</text>
</comment>
<reference evidence="12 13" key="1">
    <citation type="submission" date="2020-07" db="EMBL/GenBank/DDBJ databases">
        <title>Exploring microbial biodiversity for novel pathways involved in the catabolism of aromatic compounds derived from lignin.</title>
        <authorList>
            <person name="Elkins J."/>
        </authorList>
    </citation>
    <scope>NUCLEOTIDE SEQUENCE [LARGE SCALE GENOMIC DNA]</scope>
    <source>
        <strain evidence="12 13">H2C3B</strain>
    </source>
</reference>
<evidence type="ECO:0000256" key="8">
    <source>
        <dbReference type="ARBA" id="ARBA00048779"/>
    </source>
</evidence>
<feature type="domain" description="Proline dehydrogenase" evidence="11">
    <location>
        <begin position="37"/>
        <end position="289"/>
    </location>
</feature>
<feature type="binding site" evidence="10">
    <location>
        <position position="126"/>
    </location>
    <ligand>
        <name>FAD</name>
        <dbReference type="ChEBI" id="CHEBI:57692"/>
    </ligand>
</feature>
<dbReference type="AlphaFoldDB" id="A0A7Y9WAI2"/>
<dbReference type="PANTHER" id="PTHR13914:SF0">
    <property type="entry name" value="PROLINE DEHYDROGENASE 1, MITOCHONDRIAL"/>
    <property type="match status" value="1"/>
</dbReference>
<feature type="binding site" evidence="9">
    <location>
        <position position="283"/>
    </location>
    <ligand>
        <name>substrate</name>
    </ligand>
</feature>
<keyword evidence="3" id="KW-0285">Flavoprotein</keyword>
<evidence type="ECO:0000256" key="4">
    <source>
        <dbReference type="ARBA" id="ARBA00022741"/>
    </source>
</evidence>
<dbReference type="SUPFAM" id="SSF51730">
    <property type="entry name" value="FAD-linked oxidoreductase"/>
    <property type="match status" value="1"/>
</dbReference>
<comment type="catalytic activity">
    <reaction evidence="8">
        <text>L-proline + a quinone = (S)-1-pyrroline-5-carboxylate + a quinol + H(+)</text>
        <dbReference type="Rhea" id="RHEA:23784"/>
        <dbReference type="ChEBI" id="CHEBI:15378"/>
        <dbReference type="ChEBI" id="CHEBI:17388"/>
        <dbReference type="ChEBI" id="CHEBI:24646"/>
        <dbReference type="ChEBI" id="CHEBI:60039"/>
        <dbReference type="ChEBI" id="CHEBI:132124"/>
        <dbReference type="EC" id="1.5.5.2"/>
    </reaction>
</comment>
<dbReference type="GO" id="GO:0004657">
    <property type="term" value="F:proline dehydrogenase activity"/>
    <property type="evidence" value="ECO:0007669"/>
    <property type="project" value="UniProtKB-EC"/>
</dbReference>
<evidence type="ECO:0000259" key="11">
    <source>
        <dbReference type="Pfam" id="PF01619"/>
    </source>
</evidence>
<dbReference type="InterPro" id="IPR015659">
    <property type="entry name" value="Proline_oxidase"/>
</dbReference>
<evidence type="ECO:0000313" key="13">
    <source>
        <dbReference type="Proteomes" id="UP000572540"/>
    </source>
</evidence>
<dbReference type="Pfam" id="PF01619">
    <property type="entry name" value="Pro_dh"/>
    <property type="match status" value="1"/>
</dbReference>
<dbReference type="Proteomes" id="UP000572540">
    <property type="component" value="Unassembled WGS sequence"/>
</dbReference>
<feature type="binding site" evidence="10">
    <location>
        <begin position="221"/>
        <end position="222"/>
    </location>
    <ligand>
        <name>FAD</name>
        <dbReference type="ChEBI" id="CHEBI:57692"/>
    </ligand>
</feature>
<proteinExistence type="predicted"/>
<evidence type="ECO:0000256" key="5">
    <source>
        <dbReference type="ARBA" id="ARBA00022827"/>
    </source>
</evidence>
<evidence type="ECO:0000256" key="3">
    <source>
        <dbReference type="ARBA" id="ARBA00022630"/>
    </source>
</evidence>
<dbReference type="EMBL" id="JACCAU010000001">
    <property type="protein sequence ID" value="NYH16723.1"/>
    <property type="molecule type" value="Genomic_DNA"/>
</dbReference>
<feature type="binding site" evidence="10">
    <location>
        <position position="154"/>
    </location>
    <ligand>
        <name>FAD</name>
        <dbReference type="ChEBI" id="CHEBI:57692"/>
    </ligand>
</feature>
<evidence type="ECO:0000313" key="12">
    <source>
        <dbReference type="EMBL" id="NYH16723.1"/>
    </source>
</evidence>
<dbReference type="InterPro" id="IPR029041">
    <property type="entry name" value="FAD-linked_oxidoreductase-like"/>
</dbReference>
<evidence type="ECO:0000256" key="10">
    <source>
        <dbReference type="PIRSR" id="PIRSR000196-2"/>
    </source>
</evidence>
<gene>
    <name evidence="12" type="ORF">GGD41_003951</name>
</gene>
<dbReference type="UniPathway" id="UPA00261">
    <property type="reaction ID" value="UER00373"/>
</dbReference>
<keyword evidence="4 10" id="KW-0547">Nucleotide-binding</keyword>
<dbReference type="RefSeq" id="WP_179713172.1">
    <property type="nucleotide sequence ID" value="NZ_JACCAU010000001.1"/>
</dbReference>
<dbReference type="PANTHER" id="PTHR13914">
    <property type="entry name" value="PROLINE OXIDASE"/>
    <property type="match status" value="1"/>
</dbReference>
<keyword evidence="7" id="KW-0642">Proline metabolism</keyword>
<dbReference type="PIRSF" id="PIRSF000196">
    <property type="entry name" value="Pro_dehydrog"/>
    <property type="match status" value="1"/>
</dbReference>
<dbReference type="EC" id="1.5.5.2" evidence="2"/>
<dbReference type="Gene3D" id="3.20.20.220">
    <property type="match status" value="1"/>
</dbReference>
<evidence type="ECO:0000256" key="7">
    <source>
        <dbReference type="ARBA" id="ARBA00023062"/>
    </source>
</evidence>